<evidence type="ECO:0000256" key="4">
    <source>
        <dbReference type="ARBA" id="ARBA00022771"/>
    </source>
</evidence>
<evidence type="ECO:0000259" key="11">
    <source>
        <dbReference type="PROSITE" id="PS50808"/>
    </source>
</evidence>
<evidence type="ECO:0000256" key="5">
    <source>
        <dbReference type="ARBA" id="ARBA00022833"/>
    </source>
</evidence>
<dbReference type="Pfam" id="PF14372">
    <property type="entry name" value="hAT-like_RNase-H"/>
    <property type="match status" value="1"/>
</dbReference>
<feature type="domain" description="BED-type" evidence="11">
    <location>
        <begin position="1"/>
        <end position="54"/>
    </location>
</feature>
<keyword evidence="7" id="KW-0238">DNA-binding</keyword>
<dbReference type="InterPro" id="IPR003656">
    <property type="entry name" value="Znf_BED"/>
</dbReference>
<dbReference type="Pfam" id="PF05699">
    <property type="entry name" value="Dimer_Tnp_hAT"/>
    <property type="match status" value="1"/>
</dbReference>
<evidence type="ECO:0000256" key="1">
    <source>
        <dbReference type="ARBA" id="ARBA00004123"/>
    </source>
</evidence>
<keyword evidence="5" id="KW-0862">Zinc</keyword>
<comment type="subunit">
    <text evidence="2">Homodimer.</text>
</comment>
<dbReference type="GO" id="GO:0046983">
    <property type="term" value="F:protein dimerization activity"/>
    <property type="evidence" value="ECO:0007669"/>
    <property type="project" value="InterPro"/>
</dbReference>
<gene>
    <name evidence="12" type="ORF">Din_033208</name>
</gene>
<dbReference type="SUPFAM" id="SSF140996">
    <property type="entry name" value="Hermes dimerisation domain"/>
    <property type="match status" value="1"/>
</dbReference>
<evidence type="ECO:0000313" key="12">
    <source>
        <dbReference type="EMBL" id="MPA63767.1"/>
    </source>
</evidence>
<comment type="subcellular location">
    <subcellularLocation>
        <location evidence="1">Nucleus</location>
    </subcellularLocation>
</comment>
<dbReference type="GO" id="GO:0005634">
    <property type="term" value="C:nucleus"/>
    <property type="evidence" value="ECO:0007669"/>
    <property type="project" value="UniProtKB-SubCell"/>
</dbReference>
<organism evidence="12">
    <name type="scientific">Davidia involucrata</name>
    <name type="common">Dove tree</name>
    <dbReference type="NCBI Taxonomy" id="16924"/>
    <lineage>
        <taxon>Eukaryota</taxon>
        <taxon>Viridiplantae</taxon>
        <taxon>Streptophyta</taxon>
        <taxon>Embryophyta</taxon>
        <taxon>Tracheophyta</taxon>
        <taxon>Spermatophyta</taxon>
        <taxon>Magnoliopsida</taxon>
        <taxon>eudicotyledons</taxon>
        <taxon>Gunneridae</taxon>
        <taxon>Pentapetalae</taxon>
        <taxon>asterids</taxon>
        <taxon>Cornales</taxon>
        <taxon>Nyssaceae</taxon>
        <taxon>Davidia</taxon>
    </lineage>
</organism>
<dbReference type="AlphaFoldDB" id="A0A5B7B4D6"/>
<reference evidence="12" key="1">
    <citation type="submission" date="2019-08" db="EMBL/GenBank/DDBJ databases">
        <title>Reference gene set and small RNA set construction with multiple tissues from Davidia involucrata Baill.</title>
        <authorList>
            <person name="Yang H."/>
            <person name="Zhou C."/>
            <person name="Li G."/>
            <person name="Wang J."/>
            <person name="Gao P."/>
            <person name="Wang M."/>
            <person name="Wang R."/>
            <person name="Zhao Y."/>
        </authorList>
    </citation>
    <scope>NUCLEOTIDE SEQUENCE</scope>
    <source>
        <tissue evidence="12">Mixed with DoveR01_LX</tissue>
    </source>
</reference>
<dbReference type="GO" id="GO:0003677">
    <property type="term" value="F:DNA binding"/>
    <property type="evidence" value="ECO:0007669"/>
    <property type="project" value="UniProtKB-KW"/>
</dbReference>
<evidence type="ECO:0000256" key="7">
    <source>
        <dbReference type="ARBA" id="ARBA00023125"/>
    </source>
</evidence>
<dbReference type="EMBL" id="GHES01033208">
    <property type="protein sequence ID" value="MPA63767.1"/>
    <property type="molecule type" value="Transcribed_RNA"/>
</dbReference>
<dbReference type="InterPro" id="IPR052035">
    <property type="entry name" value="ZnF_BED_domain_contain"/>
</dbReference>
<keyword evidence="6" id="KW-0805">Transcription regulation</keyword>
<protein>
    <recommendedName>
        <fullName evidence="11">BED-type domain-containing protein</fullName>
    </recommendedName>
</protein>
<keyword evidence="8" id="KW-0804">Transcription</keyword>
<dbReference type="GO" id="GO:0008270">
    <property type="term" value="F:zinc ion binding"/>
    <property type="evidence" value="ECO:0007669"/>
    <property type="project" value="UniProtKB-KW"/>
</dbReference>
<dbReference type="SUPFAM" id="SSF53098">
    <property type="entry name" value="Ribonuclease H-like"/>
    <property type="match status" value="1"/>
</dbReference>
<dbReference type="PANTHER" id="PTHR46481">
    <property type="entry name" value="ZINC FINGER BED DOMAIN-CONTAINING PROTEIN 4"/>
    <property type="match status" value="1"/>
</dbReference>
<evidence type="ECO:0000256" key="8">
    <source>
        <dbReference type="ARBA" id="ARBA00023163"/>
    </source>
</evidence>
<evidence type="ECO:0000256" key="6">
    <source>
        <dbReference type="ARBA" id="ARBA00023015"/>
    </source>
</evidence>
<dbReference type="InterPro" id="IPR008906">
    <property type="entry name" value="HATC_C_dom"/>
</dbReference>
<dbReference type="InterPro" id="IPR025525">
    <property type="entry name" value="hAT-like_transposase_RNase-H"/>
</dbReference>
<name>A0A5B7B4D6_DAVIN</name>
<sequence length="655" mass="75954">MKIEKDDGGKPNRARCNYCTKDYACGSGNGTSTLWKHIGRCPEYTYNKDKKQKISSFQNDGQEGDIGSVGKFDQDLGRKALARMIIVDELPFKFVEREGFRNFCSVLQPKFRLISHTTVARDCLELFSIEKTKLRDTLTKCTQRICLTTDLWTSLQNISYICITAHFIDNDWKLHKRILNFSVISSHKGVVIGQAVESCMLQWGIEKVCTITVDNASSNDIVVAHLKKKISKRNGFILDGDFFHVRCSAHILNLIVRYGIEEVQDSISRIRGAVRYIRSSPQRSQQFKLCCEQERIASKCTLCLDVPTRWNYTYLMLETALKFQKAFERLDDQEPNFASDLNAKDGIPSEWDWENAKVLTKFLKNFYDVTKRLSGSLYVTANCYFHEVCEIEQILNDWSKSSDDHSNVMAMKMKEKFDKYWDNIDKINMMLLIAVVLDPRYKLRYVKFCYGRVYTLEKVNELIRRVRELMNRMYVHYKMLDSTSSSPSIRMTQNWNEMDVDQLENEACVRVKSLRNEFQKHLQEEESASSKSEIDRYLEESFEKETSNFEILDWWRMNSSRYRILSQVARDVLAIPVTTVASESAFSTGGRILDQFHSSLTPKLVECLICTQDWLRASPLPIEVEERLEDIEELESVIAEDPVVAAAIYNSSTLR</sequence>
<evidence type="ECO:0000256" key="2">
    <source>
        <dbReference type="ARBA" id="ARBA00011738"/>
    </source>
</evidence>
<dbReference type="PANTHER" id="PTHR46481:SF7">
    <property type="entry name" value="ZINC FINGER BED DOMAIN-CONTAINING PROTEIN RICESLEEPER 2-LIKE"/>
    <property type="match status" value="1"/>
</dbReference>
<keyword evidence="3" id="KW-0479">Metal-binding</keyword>
<dbReference type="SMART" id="SM00614">
    <property type="entry name" value="ZnF_BED"/>
    <property type="match status" value="1"/>
</dbReference>
<evidence type="ECO:0000256" key="9">
    <source>
        <dbReference type="ARBA" id="ARBA00023242"/>
    </source>
</evidence>
<keyword evidence="9" id="KW-0539">Nucleus</keyword>
<dbReference type="InterPro" id="IPR012337">
    <property type="entry name" value="RNaseH-like_sf"/>
</dbReference>
<keyword evidence="4 10" id="KW-0863">Zinc-finger</keyword>
<dbReference type="PROSITE" id="PS50808">
    <property type="entry name" value="ZF_BED"/>
    <property type="match status" value="1"/>
</dbReference>
<dbReference type="Pfam" id="PF02892">
    <property type="entry name" value="zf-BED"/>
    <property type="match status" value="1"/>
</dbReference>
<evidence type="ECO:0000256" key="3">
    <source>
        <dbReference type="ARBA" id="ARBA00022723"/>
    </source>
</evidence>
<evidence type="ECO:0000256" key="10">
    <source>
        <dbReference type="PROSITE-ProRule" id="PRU00027"/>
    </source>
</evidence>
<accession>A0A5B7B4D6</accession>
<proteinExistence type="predicted"/>